<comment type="similarity">
    <text evidence="1 7">Belongs to the universal ribosomal protein uL18 family.</text>
</comment>
<evidence type="ECO:0000313" key="9">
    <source>
        <dbReference type="EMBL" id="SIS15352.1"/>
    </source>
</evidence>
<dbReference type="Proteomes" id="UP000186218">
    <property type="component" value="Unassembled WGS sequence"/>
</dbReference>
<evidence type="ECO:0000256" key="4">
    <source>
        <dbReference type="ARBA" id="ARBA00022980"/>
    </source>
</evidence>
<accession>A0A1N7GS11</accession>
<protein>
    <recommendedName>
        <fullName evidence="6 7">Large ribosomal subunit protein uL18</fullName>
    </recommendedName>
</protein>
<reference evidence="9 10" key="1">
    <citation type="submission" date="2017-01" db="EMBL/GenBank/DDBJ databases">
        <authorList>
            <person name="Mah S.A."/>
            <person name="Swanson W.J."/>
            <person name="Moy G.W."/>
            <person name="Vacquier V.D."/>
        </authorList>
    </citation>
    <scope>NUCLEOTIDE SEQUENCE [LARGE SCALE GENOMIC DNA]</scope>
    <source>
        <strain evidence="9 10">CPCC 203464</strain>
    </source>
</reference>
<proteinExistence type="inferred from homology"/>
<organism evidence="9 10">
    <name type="scientific">Williamsia sterculiae</name>
    <dbReference type="NCBI Taxonomy" id="1344003"/>
    <lineage>
        <taxon>Bacteria</taxon>
        <taxon>Bacillati</taxon>
        <taxon>Actinomycetota</taxon>
        <taxon>Actinomycetes</taxon>
        <taxon>Mycobacteriales</taxon>
        <taxon>Nocardiaceae</taxon>
        <taxon>Williamsia</taxon>
    </lineage>
</organism>
<dbReference type="Pfam" id="PF00861">
    <property type="entry name" value="Ribosomal_L18p"/>
    <property type="match status" value="1"/>
</dbReference>
<evidence type="ECO:0000313" key="10">
    <source>
        <dbReference type="Proteomes" id="UP000186218"/>
    </source>
</evidence>
<evidence type="ECO:0000256" key="8">
    <source>
        <dbReference type="SAM" id="MobiDB-lite"/>
    </source>
</evidence>
<evidence type="ECO:0000256" key="6">
    <source>
        <dbReference type="ARBA" id="ARBA00035197"/>
    </source>
</evidence>
<dbReference type="PANTHER" id="PTHR12899">
    <property type="entry name" value="39S RIBOSOMAL PROTEIN L18, MITOCHONDRIAL"/>
    <property type="match status" value="1"/>
</dbReference>
<evidence type="ECO:0000256" key="2">
    <source>
        <dbReference type="ARBA" id="ARBA00022730"/>
    </source>
</evidence>
<dbReference type="EMBL" id="FTNT01000009">
    <property type="protein sequence ID" value="SIS15352.1"/>
    <property type="molecule type" value="Genomic_DNA"/>
</dbReference>
<feature type="compositionally biased region" description="Low complexity" evidence="8">
    <location>
        <begin position="1"/>
        <end position="10"/>
    </location>
</feature>
<keyword evidence="10" id="KW-1185">Reference proteome</keyword>
<dbReference type="HAMAP" id="MF_01337_B">
    <property type="entry name" value="Ribosomal_uL18_B"/>
    <property type="match status" value="1"/>
</dbReference>
<dbReference type="RefSeq" id="WP_076481008.1">
    <property type="nucleotide sequence ID" value="NZ_FTNT01000009.1"/>
</dbReference>
<keyword evidence="5 7" id="KW-0687">Ribonucleoprotein</keyword>
<keyword evidence="4 7" id="KW-0689">Ribosomal protein</keyword>
<keyword evidence="2 7" id="KW-0699">rRNA-binding</keyword>
<dbReference type="AlphaFoldDB" id="A0A1N7GS11"/>
<comment type="subunit">
    <text evidence="7">Part of the 50S ribosomal subunit; part of the 5S rRNA/L5/L18/L25 subcomplex. Contacts the 5S and 23S rRNAs.</text>
</comment>
<name>A0A1N7GS11_9NOCA</name>
<dbReference type="InterPro" id="IPR005484">
    <property type="entry name" value="Ribosomal_uL18_bac/plant/anim"/>
</dbReference>
<dbReference type="InterPro" id="IPR057268">
    <property type="entry name" value="Ribosomal_L18"/>
</dbReference>
<evidence type="ECO:0000256" key="3">
    <source>
        <dbReference type="ARBA" id="ARBA00022884"/>
    </source>
</evidence>
<dbReference type="GO" id="GO:0006412">
    <property type="term" value="P:translation"/>
    <property type="evidence" value="ECO:0007669"/>
    <property type="project" value="UniProtKB-UniRule"/>
</dbReference>
<dbReference type="STRING" id="1344003.SAMN05445060_3049"/>
<dbReference type="InterPro" id="IPR004389">
    <property type="entry name" value="Ribosomal_uL18_bac-type"/>
</dbReference>
<feature type="region of interest" description="Disordered" evidence="8">
    <location>
        <begin position="1"/>
        <end position="31"/>
    </location>
</feature>
<keyword evidence="3 7" id="KW-0694">RNA-binding</keyword>
<dbReference type="SUPFAM" id="SSF53137">
    <property type="entry name" value="Translational machinery components"/>
    <property type="match status" value="1"/>
</dbReference>
<dbReference type="GO" id="GO:0008097">
    <property type="term" value="F:5S rRNA binding"/>
    <property type="evidence" value="ECO:0007669"/>
    <property type="project" value="TreeGrafter"/>
</dbReference>
<dbReference type="CDD" id="cd00432">
    <property type="entry name" value="Ribosomal_L18_L5e"/>
    <property type="match status" value="1"/>
</dbReference>
<dbReference type="GO" id="GO:0003735">
    <property type="term" value="F:structural constituent of ribosome"/>
    <property type="evidence" value="ECO:0007669"/>
    <property type="project" value="InterPro"/>
</dbReference>
<sequence>MSDTTATTTAPRRKPVGTDVSTARRAGKSRRHFRLRKKISGTPERPRLVVKRSSRHIHVQLVDDLAGNTLAAASSIEADVRAAGGDKTAQSAKVGELIAARAKAAGVEAAVFDRGGNDYHGRIAALADAAREGGLKF</sequence>
<dbReference type="FunFam" id="3.30.420.100:FF:000001">
    <property type="entry name" value="50S ribosomal protein L18"/>
    <property type="match status" value="1"/>
</dbReference>
<evidence type="ECO:0000256" key="1">
    <source>
        <dbReference type="ARBA" id="ARBA00007116"/>
    </source>
</evidence>
<dbReference type="NCBIfam" id="TIGR00060">
    <property type="entry name" value="L18_bact"/>
    <property type="match status" value="1"/>
</dbReference>
<dbReference type="PANTHER" id="PTHR12899:SF3">
    <property type="entry name" value="LARGE RIBOSOMAL SUBUNIT PROTEIN UL18M"/>
    <property type="match status" value="1"/>
</dbReference>
<comment type="function">
    <text evidence="7">This is one of the proteins that bind and probably mediate the attachment of the 5S RNA into the large ribosomal subunit, where it forms part of the central protuberance.</text>
</comment>
<gene>
    <name evidence="7" type="primary">rplR</name>
    <name evidence="9" type="ORF">SAMN05445060_3049</name>
</gene>
<dbReference type="Gene3D" id="3.30.420.100">
    <property type="match status" value="1"/>
</dbReference>
<dbReference type="OrthoDB" id="9810939at2"/>
<evidence type="ECO:0000256" key="7">
    <source>
        <dbReference type="HAMAP-Rule" id="MF_01337"/>
    </source>
</evidence>
<dbReference type="GO" id="GO:0022625">
    <property type="term" value="C:cytosolic large ribosomal subunit"/>
    <property type="evidence" value="ECO:0007669"/>
    <property type="project" value="TreeGrafter"/>
</dbReference>
<evidence type="ECO:0000256" key="5">
    <source>
        <dbReference type="ARBA" id="ARBA00023274"/>
    </source>
</evidence>